<keyword evidence="1" id="KW-0732">Signal</keyword>
<feature type="chain" id="PRO_5032854227" evidence="1">
    <location>
        <begin position="21"/>
        <end position="223"/>
    </location>
</feature>
<sequence>MKLLNFAALALTLSASPALAQKVDWTKRTSMSAIGGYVIGNPDAKTRLVEYISYTCSHCADFTNKAEAPLKVNWISKGALNVEVRNAVRDRFDLTAALLARCGGPTKFFGNHHALFANYAAWMKQVTAYDAKERPPVTIDEAIDDIASSTGLYALMRKRGFKQAQLKTCLADTTAREKVLAMTQEAWEGIKIGGTPSFVVNGRVLPEVHEWQGLEAALPPARN</sequence>
<gene>
    <name evidence="3" type="ORF">HNQ99_002126</name>
</gene>
<name>A0A840HV23_9SPHN</name>
<dbReference type="GO" id="GO:0016853">
    <property type="term" value="F:isomerase activity"/>
    <property type="evidence" value="ECO:0007669"/>
    <property type="project" value="UniProtKB-KW"/>
</dbReference>
<reference evidence="3 4" key="1">
    <citation type="submission" date="2020-08" db="EMBL/GenBank/DDBJ databases">
        <title>Genomic Encyclopedia of Type Strains, Phase IV (KMG-IV): sequencing the most valuable type-strain genomes for metagenomic binning, comparative biology and taxonomic classification.</title>
        <authorList>
            <person name="Goeker M."/>
        </authorList>
    </citation>
    <scope>NUCLEOTIDE SEQUENCE [LARGE SCALE GENOMIC DNA]</scope>
    <source>
        <strain evidence="3 4">DSM 7465</strain>
    </source>
</reference>
<dbReference type="RefSeq" id="WP_221232656.1">
    <property type="nucleotide sequence ID" value="NZ_JACHOV010000007.1"/>
</dbReference>
<comment type="caution">
    <text evidence="3">The sequence shown here is derived from an EMBL/GenBank/DDBJ whole genome shotgun (WGS) entry which is preliminary data.</text>
</comment>
<dbReference type="Gene3D" id="3.40.30.10">
    <property type="entry name" value="Glutaredoxin"/>
    <property type="match status" value="1"/>
</dbReference>
<organism evidence="3 4">
    <name type="scientific">Rhizorhapis suberifaciens</name>
    <name type="common">corky root of lettuce</name>
    <dbReference type="NCBI Taxonomy" id="13656"/>
    <lineage>
        <taxon>Bacteria</taxon>
        <taxon>Pseudomonadati</taxon>
        <taxon>Pseudomonadota</taxon>
        <taxon>Alphaproteobacteria</taxon>
        <taxon>Sphingomonadales</taxon>
        <taxon>Sphingomonadaceae</taxon>
        <taxon>Rhizorhapis</taxon>
    </lineage>
</organism>
<keyword evidence="3" id="KW-0413">Isomerase</keyword>
<evidence type="ECO:0000313" key="4">
    <source>
        <dbReference type="Proteomes" id="UP000575068"/>
    </source>
</evidence>
<dbReference type="Pfam" id="PF13462">
    <property type="entry name" value="Thioredoxin_4"/>
    <property type="match status" value="1"/>
</dbReference>
<dbReference type="AlphaFoldDB" id="A0A840HV23"/>
<keyword evidence="4" id="KW-1185">Reference proteome</keyword>
<feature type="domain" description="Thioredoxin-like fold" evidence="2">
    <location>
        <begin position="35"/>
        <end position="218"/>
    </location>
</feature>
<feature type="signal peptide" evidence="1">
    <location>
        <begin position="1"/>
        <end position="20"/>
    </location>
</feature>
<accession>A0A840HV23</accession>
<dbReference type="Gene3D" id="1.10.40.110">
    <property type="match status" value="1"/>
</dbReference>
<dbReference type="EMBL" id="JACHOV010000007">
    <property type="protein sequence ID" value="MBB4641813.1"/>
    <property type="molecule type" value="Genomic_DNA"/>
</dbReference>
<evidence type="ECO:0000256" key="1">
    <source>
        <dbReference type="SAM" id="SignalP"/>
    </source>
</evidence>
<protein>
    <submittedName>
        <fullName evidence="3">Protein-disulfide isomerase</fullName>
    </submittedName>
</protein>
<dbReference type="Proteomes" id="UP000575068">
    <property type="component" value="Unassembled WGS sequence"/>
</dbReference>
<evidence type="ECO:0000313" key="3">
    <source>
        <dbReference type="EMBL" id="MBB4641813.1"/>
    </source>
</evidence>
<dbReference type="SUPFAM" id="SSF52833">
    <property type="entry name" value="Thioredoxin-like"/>
    <property type="match status" value="1"/>
</dbReference>
<evidence type="ECO:0000259" key="2">
    <source>
        <dbReference type="Pfam" id="PF13462"/>
    </source>
</evidence>
<dbReference type="InterPro" id="IPR012336">
    <property type="entry name" value="Thioredoxin-like_fold"/>
</dbReference>
<proteinExistence type="predicted"/>
<dbReference type="InterPro" id="IPR036249">
    <property type="entry name" value="Thioredoxin-like_sf"/>
</dbReference>